<evidence type="ECO:0000313" key="3">
    <source>
        <dbReference type="Proteomes" id="UP000297597"/>
    </source>
</evidence>
<dbReference type="OrthoDB" id="2374448at2"/>
<dbReference type="EMBL" id="QFFZ01000041">
    <property type="protein sequence ID" value="TEB09649.1"/>
    <property type="molecule type" value="Genomic_DNA"/>
</dbReference>
<dbReference type="SUPFAM" id="SSF143120">
    <property type="entry name" value="YefM-like"/>
    <property type="match status" value="1"/>
</dbReference>
<evidence type="ECO:0000256" key="1">
    <source>
        <dbReference type="ARBA" id="ARBA00009981"/>
    </source>
</evidence>
<dbReference type="Pfam" id="PF12910">
    <property type="entry name" value="PHD_like"/>
    <property type="match status" value="1"/>
</dbReference>
<comment type="similarity">
    <text evidence="1">Belongs to the phD/YefM antitoxin family.</text>
</comment>
<name>A0A4Y7RLN9_9FIRM</name>
<gene>
    <name evidence="2" type="ORF">Pmgp_02958</name>
</gene>
<dbReference type="AlphaFoldDB" id="A0A4Y7RLN9"/>
<dbReference type="InterPro" id="IPR036165">
    <property type="entry name" value="YefM-like_sf"/>
</dbReference>
<organism evidence="2 3">
    <name type="scientific">Pelotomaculum propionicicum</name>
    <dbReference type="NCBI Taxonomy" id="258475"/>
    <lineage>
        <taxon>Bacteria</taxon>
        <taxon>Bacillati</taxon>
        <taxon>Bacillota</taxon>
        <taxon>Clostridia</taxon>
        <taxon>Eubacteriales</taxon>
        <taxon>Desulfotomaculaceae</taxon>
        <taxon>Pelotomaculum</taxon>
    </lineage>
</organism>
<comment type="caution">
    <text evidence="2">The sequence shown here is derived from an EMBL/GenBank/DDBJ whole genome shotgun (WGS) entry which is preliminary data.</text>
</comment>
<dbReference type="Proteomes" id="UP000297597">
    <property type="component" value="Unassembled WGS sequence"/>
</dbReference>
<proteinExistence type="inferred from homology"/>
<protein>
    <submittedName>
        <fullName evidence="2">Uncharacterized protein</fullName>
    </submittedName>
</protein>
<dbReference type="Gene3D" id="3.40.1620.10">
    <property type="entry name" value="YefM-like domain"/>
    <property type="match status" value="1"/>
</dbReference>
<dbReference type="Gene3D" id="3.30.160.620">
    <property type="match status" value="1"/>
</dbReference>
<sequence length="139" mass="16388">MLKEIKFTNARKTFTDIYDSVWHRHLPVIINRHQNEVVLLLRRELQQDILKVYRLKPEILPEEDGSVTVALNEIDIAVNKPTVDEAVNELVQELKVYAQDYLERLQLFLNAPNRKGHFPYILRVLLCNNDQEIKSLLEI</sequence>
<keyword evidence="3" id="KW-1185">Reference proteome</keyword>
<dbReference type="InterPro" id="IPR035424">
    <property type="entry name" value="Antitoxin_RelB"/>
</dbReference>
<reference evidence="2 3" key="1">
    <citation type="journal article" date="2018" name="Environ. Microbiol.">
        <title>Novel energy conservation strategies and behaviour of Pelotomaculum schinkii driving syntrophic propionate catabolism.</title>
        <authorList>
            <person name="Hidalgo-Ahumada C.A.P."/>
            <person name="Nobu M.K."/>
            <person name="Narihiro T."/>
            <person name="Tamaki H."/>
            <person name="Liu W.T."/>
            <person name="Kamagata Y."/>
            <person name="Stams A.J.M."/>
            <person name="Imachi H."/>
            <person name="Sousa D.Z."/>
        </authorList>
    </citation>
    <scope>NUCLEOTIDE SEQUENCE [LARGE SCALE GENOMIC DNA]</scope>
    <source>
        <strain evidence="2 3">MGP</strain>
    </source>
</reference>
<accession>A0A4Y7RLN9</accession>
<dbReference type="RefSeq" id="WP_134214743.1">
    <property type="nucleotide sequence ID" value="NZ_QFFZ01000041.1"/>
</dbReference>
<evidence type="ECO:0000313" key="2">
    <source>
        <dbReference type="EMBL" id="TEB09649.1"/>
    </source>
</evidence>